<dbReference type="InterPro" id="IPR013083">
    <property type="entry name" value="Znf_RING/FYVE/PHD"/>
</dbReference>
<dbReference type="CDD" id="cd16545">
    <property type="entry name" value="RING-HC_RNF141"/>
    <property type="match status" value="1"/>
</dbReference>
<evidence type="ECO:0000256" key="4">
    <source>
        <dbReference type="ARBA" id="ARBA00022833"/>
    </source>
</evidence>
<dbReference type="OrthoDB" id="21204at2759"/>
<dbReference type="SMART" id="SM00184">
    <property type="entry name" value="RING"/>
    <property type="match status" value="1"/>
</dbReference>
<dbReference type="AlphaFoldDB" id="A0A7M6DPY9"/>
<dbReference type="GO" id="GO:0016567">
    <property type="term" value="P:protein ubiquitination"/>
    <property type="evidence" value="ECO:0007669"/>
    <property type="project" value="TreeGrafter"/>
</dbReference>
<dbReference type="Gene3D" id="3.30.40.10">
    <property type="entry name" value="Zinc/RING finger domain, C3HC4 (zinc finger)"/>
    <property type="match status" value="1"/>
</dbReference>
<evidence type="ECO:0000313" key="8">
    <source>
        <dbReference type="Proteomes" id="UP000594262"/>
    </source>
</evidence>
<dbReference type="Proteomes" id="UP000594262">
    <property type="component" value="Unplaced"/>
</dbReference>
<evidence type="ECO:0000256" key="1">
    <source>
        <dbReference type="ARBA" id="ARBA00022017"/>
    </source>
</evidence>
<sequence>MFGLRIKDSKSILWKTTTRVLCLKVNLLQKTVKLVRTLTISGFWRLRAEILEEVRYKNLLESSLMEDFQLIDHDGEVVKDENEEEVMTNTDLPVPCSLTTSGIFKKVEMVTLDDNTECLICMDNKIEVSLPCAHSFCTACISTWHDTNKSCPVCRDHLDKTEDCWEFTDLPDLEEINEKVVELATGD</sequence>
<evidence type="ECO:0000256" key="5">
    <source>
        <dbReference type="PROSITE-ProRule" id="PRU00175"/>
    </source>
</evidence>
<evidence type="ECO:0000259" key="6">
    <source>
        <dbReference type="PROSITE" id="PS50089"/>
    </source>
</evidence>
<dbReference type="Pfam" id="PF13920">
    <property type="entry name" value="zf-C3HC4_3"/>
    <property type="match status" value="1"/>
</dbReference>
<accession>A0A7M6DPY9</accession>
<dbReference type="EnsemblMetazoa" id="CLYHEMT021122.1">
    <property type="protein sequence ID" value="CLYHEMP021122.1"/>
    <property type="gene ID" value="CLYHEMG021122"/>
</dbReference>
<feature type="domain" description="RING-type" evidence="6">
    <location>
        <begin position="118"/>
        <end position="155"/>
    </location>
</feature>
<protein>
    <recommendedName>
        <fullName evidence="1">RING finger protein 141</fullName>
    </recommendedName>
</protein>
<name>A0A7M6DPY9_9CNID</name>
<evidence type="ECO:0000313" key="7">
    <source>
        <dbReference type="EnsemblMetazoa" id="CLYHEMP021122.1"/>
    </source>
</evidence>
<dbReference type="GO" id="GO:0008270">
    <property type="term" value="F:zinc ion binding"/>
    <property type="evidence" value="ECO:0007669"/>
    <property type="project" value="UniProtKB-KW"/>
</dbReference>
<dbReference type="InterPro" id="IPR043400">
    <property type="entry name" value="RING-HC_RNF141"/>
</dbReference>
<dbReference type="InterPro" id="IPR001841">
    <property type="entry name" value="Znf_RING"/>
</dbReference>
<evidence type="ECO:0000256" key="3">
    <source>
        <dbReference type="ARBA" id="ARBA00022771"/>
    </source>
</evidence>
<keyword evidence="3 5" id="KW-0863">Zinc-finger</keyword>
<dbReference type="GO" id="GO:0061630">
    <property type="term" value="F:ubiquitin protein ligase activity"/>
    <property type="evidence" value="ECO:0007669"/>
    <property type="project" value="TreeGrafter"/>
</dbReference>
<dbReference type="SUPFAM" id="SSF57850">
    <property type="entry name" value="RING/U-box"/>
    <property type="match status" value="1"/>
</dbReference>
<keyword evidence="4" id="KW-0862">Zinc</keyword>
<dbReference type="PANTHER" id="PTHR15315:SF26">
    <property type="entry name" value="E3 UBIQUITIN-PROTEIN LIGASE NRDP1"/>
    <property type="match status" value="1"/>
</dbReference>
<dbReference type="InterPro" id="IPR017907">
    <property type="entry name" value="Znf_RING_CS"/>
</dbReference>
<reference evidence="7" key="1">
    <citation type="submission" date="2021-01" db="UniProtKB">
        <authorList>
            <consortium name="EnsemblMetazoa"/>
        </authorList>
    </citation>
    <scope>IDENTIFICATION</scope>
</reference>
<proteinExistence type="predicted"/>
<evidence type="ECO:0000256" key="2">
    <source>
        <dbReference type="ARBA" id="ARBA00022723"/>
    </source>
</evidence>
<keyword evidence="8" id="KW-1185">Reference proteome</keyword>
<dbReference type="PROSITE" id="PS00518">
    <property type="entry name" value="ZF_RING_1"/>
    <property type="match status" value="1"/>
</dbReference>
<keyword evidence="2" id="KW-0479">Metal-binding</keyword>
<dbReference type="PROSITE" id="PS50089">
    <property type="entry name" value="ZF_RING_2"/>
    <property type="match status" value="1"/>
</dbReference>
<organism evidence="7 8">
    <name type="scientific">Clytia hemisphaerica</name>
    <dbReference type="NCBI Taxonomy" id="252671"/>
    <lineage>
        <taxon>Eukaryota</taxon>
        <taxon>Metazoa</taxon>
        <taxon>Cnidaria</taxon>
        <taxon>Hydrozoa</taxon>
        <taxon>Hydroidolina</taxon>
        <taxon>Leptothecata</taxon>
        <taxon>Obeliida</taxon>
        <taxon>Clytiidae</taxon>
        <taxon>Clytia</taxon>
    </lineage>
</organism>
<dbReference type="PANTHER" id="PTHR15315">
    <property type="entry name" value="RING FINGER PROTEIN 41, 151"/>
    <property type="match status" value="1"/>
</dbReference>